<dbReference type="AlphaFoldDB" id="A0A399QP39"/>
<comment type="caution">
    <text evidence="2">The sequence shown here is derived from an EMBL/GenBank/DDBJ whole genome shotgun (WGS) entry which is preliminary data.</text>
</comment>
<organism evidence="2 3">
    <name type="scientific">Henriciella barbarensis</name>
    <dbReference type="NCBI Taxonomy" id="86342"/>
    <lineage>
        <taxon>Bacteria</taxon>
        <taxon>Pseudomonadati</taxon>
        <taxon>Pseudomonadota</taxon>
        <taxon>Alphaproteobacteria</taxon>
        <taxon>Hyphomonadales</taxon>
        <taxon>Hyphomonadaceae</taxon>
        <taxon>Henriciella</taxon>
    </lineage>
</organism>
<dbReference type="Proteomes" id="UP000265431">
    <property type="component" value="Unassembled WGS sequence"/>
</dbReference>
<dbReference type="PANTHER" id="PTHR10953">
    <property type="entry name" value="UBIQUITIN-ACTIVATING ENZYME E1"/>
    <property type="match status" value="1"/>
</dbReference>
<dbReference type="GO" id="GO:0016779">
    <property type="term" value="F:nucleotidyltransferase activity"/>
    <property type="evidence" value="ECO:0007669"/>
    <property type="project" value="UniProtKB-KW"/>
</dbReference>
<dbReference type="InterPro" id="IPR035985">
    <property type="entry name" value="Ubiquitin-activating_enz"/>
</dbReference>
<dbReference type="GO" id="GO:0005737">
    <property type="term" value="C:cytoplasm"/>
    <property type="evidence" value="ECO:0007669"/>
    <property type="project" value="TreeGrafter"/>
</dbReference>
<keyword evidence="2" id="KW-0548">Nucleotidyltransferase</keyword>
<feature type="domain" description="THIF-type NAD/FAD binding fold" evidence="1">
    <location>
        <begin position="179"/>
        <end position="441"/>
    </location>
</feature>
<dbReference type="Gene3D" id="3.40.50.720">
    <property type="entry name" value="NAD(P)-binding Rossmann-like Domain"/>
    <property type="match status" value="1"/>
</dbReference>
<dbReference type="GO" id="GO:0004792">
    <property type="term" value="F:thiosulfate-cyanide sulfurtransferase activity"/>
    <property type="evidence" value="ECO:0007669"/>
    <property type="project" value="TreeGrafter"/>
</dbReference>
<accession>A0A399QP39</accession>
<evidence type="ECO:0000313" key="2">
    <source>
        <dbReference type="EMBL" id="RIJ20656.1"/>
    </source>
</evidence>
<evidence type="ECO:0000259" key="1">
    <source>
        <dbReference type="Pfam" id="PF00899"/>
    </source>
</evidence>
<proteinExistence type="predicted"/>
<dbReference type="InterPro" id="IPR000594">
    <property type="entry name" value="ThiF_NAD_FAD-bd"/>
</dbReference>
<dbReference type="CDD" id="cd01483">
    <property type="entry name" value="E1_enzyme_family"/>
    <property type="match status" value="1"/>
</dbReference>
<keyword evidence="2" id="KW-0808">Transferase</keyword>
<name>A0A399QP39_9PROT</name>
<dbReference type="EMBL" id="QWGB01000014">
    <property type="protein sequence ID" value="RIJ20656.1"/>
    <property type="molecule type" value="Genomic_DNA"/>
</dbReference>
<sequence length="462" mass="50598">MTTNIVIPERLAAALRYASFDGENECGAWALLSKSQISCDPWSRKPREKLILRHLRPLGPHDIDSASPVHLTVRTAAFMHVLKEAAQQDLMPGFLHGHPSGYDGFSDTDDQNERALLQAAKNRVGSTAHLVSLLCLPDGPIRARLWRGHNEVVSCPVTVSGKAVERFDHTPKSIDKTLDRQSRVFGETFNQVLRSLRVLVVGAGGTGSPLTIMLARAGVKHLVTIDPDTIEDTNLHRLHGVGAPAIGAAKSLALAGHIRSLGLGTHIVGVHGNIIDPQHRDLLKSADIVFCATDDHAGRMLLNRFAYFYDTPVIDLGLAISKDGPRRVRDMTGRVSLLYPGAPCLLCRNIVDPRRAREEELKRRDPENYGRQVQEGYIIGGGDPEPAFIAMTTSVACMALEEFTQMLSGYRGDSGNVRQRLRRFQIPEDRISGGNPNPDCPLCAQSDDWGVGDTTPFLDRVA</sequence>
<gene>
    <name evidence="2" type="ORF">D1224_16275</name>
</gene>
<dbReference type="SUPFAM" id="SSF69572">
    <property type="entry name" value="Activating enzymes of the ubiquitin-like proteins"/>
    <property type="match status" value="1"/>
</dbReference>
<dbReference type="GO" id="GO:0008641">
    <property type="term" value="F:ubiquitin-like modifier activating enzyme activity"/>
    <property type="evidence" value="ECO:0007669"/>
    <property type="project" value="InterPro"/>
</dbReference>
<keyword evidence="3" id="KW-1185">Reference proteome</keyword>
<dbReference type="OrthoDB" id="2746358at2"/>
<dbReference type="InterPro" id="IPR045886">
    <property type="entry name" value="ThiF/MoeB/HesA"/>
</dbReference>
<dbReference type="RefSeq" id="WP_119380972.1">
    <property type="nucleotide sequence ID" value="NZ_QWGB01000014.1"/>
</dbReference>
<protein>
    <submittedName>
        <fullName evidence="2">ThiF family adenylyltransferase</fullName>
    </submittedName>
</protein>
<dbReference type="Pfam" id="PF00899">
    <property type="entry name" value="ThiF"/>
    <property type="match status" value="1"/>
</dbReference>
<dbReference type="PANTHER" id="PTHR10953:SF247">
    <property type="entry name" value="SLL6053 PROTEIN"/>
    <property type="match status" value="1"/>
</dbReference>
<reference evidence="2 3" key="1">
    <citation type="submission" date="2018-08" db="EMBL/GenBank/DDBJ databases">
        <title>Henriciella mobilis sp. nov., isolated from seawater.</title>
        <authorList>
            <person name="Cheng H."/>
            <person name="Wu Y.-H."/>
            <person name="Xu X.-W."/>
            <person name="Guo L.-L."/>
        </authorList>
    </citation>
    <scope>NUCLEOTIDE SEQUENCE [LARGE SCALE GENOMIC DNA]</scope>
    <source>
        <strain evidence="2 3">CCUG66934</strain>
    </source>
</reference>
<evidence type="ECO:0000313" key="3">
    <source>
        <dbReference type="Proteomes" id="UP000265431"/>
    </source>
</evidence>